<keyword evidence="3" id="KW-1185">Reference proteome</keyword>
<proteinExistence type="predicted"/>
<comment type="caution">
    <text evidence="2">The sequence shown here is derived from an EMBL/GenBank/DDBJ whole genome shotgun (WGS) entry which is preliminary data.</text>
</comment>
<evidence type="ECO:0008006" key="4">
    <source>
        <dbReference type="Google" id="ProtNLM"/>
    </source>
</evidence>
<feature type="transmembrane region" description="Helical" evidence="1">
    <location>
        <begin position="9"/>
        <end position="27"/>
    </location>
</feature>
<protein>
    <recommendedName>
        <fullName evidence="4">AsmA-like C-terminal region</fullName>
    </recommendedName>
</protein>
<dbReference type="PANTHER" id="PTHR30441">
    <property type="entry name" value="DUF748 DOMAIN-CONTAINING PROTEIN"/>
    <property type="match status" value="1"/>
</dbReference>
<reference evidence="2 3" key="1">
    <citation type="submission" date="2020-03" db="EMBL/GenBank/DDBJ databases">
        <title>Genomic Encyclopedia of Type Strains, Phase IV (KMG-IV): sequencing the most valuable type-strain genomes for metagenomic binning, comparative biology and taxonomic classification.</title>
        <authorList>
            <person name="Goeker M."/>
        </authorList>
    </citation>
    <scope>NUCLEOTIDE SEQUENCE [LARGE SCALE GENOMIC DNA]</scope>
    <source>
        <strain evidence="2 3">DSM 101599</strain>
    </source>
</reference>
<dbReference type="EMBL" id="JAASQL010000001">
    <property type="protein sequence ID" value="NIJ43800.1"/>
    <property type="molecule type" value="Genomic_DNA"/>
</dbReference>
<dbReference type="PANTHER" id="PTHR30441:SF8">
    <property type="entry name" value="DUF748 DOMAIN-CONTAINING PROTEIN"/>
    <property type="match status" value="1"/>
</dbReference>
<keyword evidence="1" id="KW-0472">Membrane</keyword>
<accession>A0ABX0U4N0</accession>
<evidence type="ECO:0000256" key="1">
    <source>
        <dbReference type="SAM" id="Phobius"/>
    </source>
</evidence>
<evidence type="ECO:0000313" key="3">
    <source>
        <dbReference type="Proteomes" id="UP000745859"/>
    </source>
</evidence>
<keyword evidence="1" id="KW-0812">Transmembrane</keyword>
<organism evidence="2 3">
    <name type="scientific">Wenyingzhuangia heitensis</name>
    <dbReference type="NCBI Taxonomy" id="1487859"/>
    <lineage>
        <taxon>Bacteria</taxon>
        <taxon>Pseudomonadati</taxon>
        <taxon>Bacteroidota</taxon>
        <taxon>Flavobacteriia</taxon>
        <taxon>Flavobacteriales</taxon>
        <taxon>Flavobacteriaceae</taxon>
        <taxon>Wenyingzhuangia</taxon>
    </lineage>
</organism>
<dbReference type="Proteomes" id="UP000745859">
    <property type="component" value="Unassembled WGS sequence"/>
</dbReference>
<dbReference type="RefSeq" id="WP_167182676.1">
    <property type="nucleotide sequence ID" value="NZ_JAASQL010000001.1"/>
</dbReference>
<sequence length="864" mass="93731">MIKKILKGLAIFVGVVILLLFIIPFAFKGKITKIAKAQINNSVNAEVDFQDLSISLFRSFPDVSVDLQNLSVVNKAPFTGDTLAAIGHTYVDVSLTSLMGDTPKVNSIKLSDVFVNVKVNKDSIANYDIALPSTEEKEVTTEESAPFSLAIQEYSFENINITYVDIVANMSAKVVNFNHNGSGDLSQNKVDLDTHTTAEAITFMMDDVAYLKDLKLNYDAIVGVDYANDLKLTFKDNIAQINDLNLVFDGAFTMLEEAYDLDFTFKSEKSAFKSLLSLVPNAYTADFKDVQTKGALDFSGNVKGQYSETTIPTLDIVLKTDNATVKYPDLPNGIENINIDAHITNTTGVMDDVVVEIKNFGFKIAKDVFAANALVTQPISNPTVKATVKGQVNLGNLKNAYPIPPLDYDLKGIVKANISTAFDMNAIEKEQYNKIASKGDISLQGVTVGSEFTPKPIFIKKAGLVFNTKNVTLQETAITTGESDVQLKGNIDNIYGYAFSNATLKGKVAATSTVFKVSDFYEADTTAVVTTTDTIKSEQFKIPENIDVTATVNAKKIMYDDIVLTNFAGTAVIKDQKMTFNNAGANVFQGAIAINGFVDTKPAITAYDFVMNLKQVDIASAFNGMGMLQKIAPIIGAFSGRFDTDLDIKGDLGTDFMPDLSKLTGDAFANLQVDKVDASKNKFLSLAESKMSFLDFDKTDLEDLKTKVTFENSKVNVAPFTLKFKGIPVTVGGTHGFDNTMNYDLKFDLPAKYLGKEAASIVSKLSGSDQENLTVPLDVKVGGTVTNPSVLPGMKDAVASLAQKAIDNQKEKAKEKVTSEAKKKLNDLLGIKKEESTDSTKTEASSTDKVKEAGKKLLNGLFGK</sequence>
<gene>
    <name evidence="2" type="ORF">FHR24_000239</name>
</gene>
<name>A0ABX0U4N0_9FLAO</name>
<keyword evidence="1" id="KW-1133">Transmembrane helix</keyword>
<evidence type="ECO:0000313" key="2">
    <source>
        <dbReference type="EMBL" id="NIJ43800.1"/>
    </source>
</evidence>
<dbReference type="InterPro" id="IPR052894">
    <property type="entry name" value="AsmA-related"/>
</dbReference>